<reference evidence="2" key="2">
    <citation type="submission" date="2023-06" db="EMBL/GenBank/DDBJ databases">
        <authorList>
            <consortium name="Lawrence Berkeley National Laboratory"/>
            <person name="Mondo S.J."/>
            <person name="Hensen N."/>
            <person name="Bonometti L."/>
            <person name="Westerberg I."/>
            <person name="Brannstrom I.O."/>
            <person name="Guillou S."/>
            <person name="Cros-Aarteil S."/>
            <person name="Calhoun S."/>
            <person name="Haridas S."/>
            <person name="Kuo A."/>
            <person name="Pangilinan J."/>
            <person name="Riley R."/>
            <person name="Labutti K."/>
            <person name="Andreopoulos B."/>
            <person name="Lipzen A."/>
            <person name="Chen C."/>
            <person name="Yanf M."/>
            <person name="Daum C."/>
            <person name="Ng V."/>
            <person name="Clum A."/>
            <person name="Steindorff A."/>
            <person name="Ohm R."/>
            <person name="Martin F."/>
            <person name="Silar P."/>
            <person name="Natvig D."/>
            <person name="Lalanne C."/>
            <person name="Gautier V."/>
            <person name="Ament-Velasquez S.L."/>
            <person name="Kruys A."/>
            <person name="Hutchinson M.I."/>
            <person name="Powell A.J."/>
            <person name="Barry K."/>
            <person name="Miller A.N."/>
            <person name="Grigoriev I.V."/>
            <person name="Debuchy R."/>
            <person name="Gladieux P."/>
            <person name="Thoren M.H."/>
            <person name="Johannesson H."/>
        </authorList>
    </citation>
    <scope>NUCLEOTIDE SEQUENCE</scope>
    <source>
        <strain evidence="2">CBS 626.80</strain>
    </source>
</reference>
<feature type="compositionally biased region" description="Basic residues" evidence="1">
    <location>
        <begin position="145"/>
        <end position="154"/>
    </location>
</feature>
<accession>A0AAN6NJ80</accession>
<reference evidence="2" key="1">
    <citation type="journal article" date="2023" name="Mol. Phylogenet. Evol.">
        <title>Genome-scale phylogeny and comparative genomics of the fungal order Sordariales.</title>
        <authorList>
            <person name="Hensen N."/>
            <person name="Bonometti L."/>
            <person name="Westerberg I."/>
            <person name="Brannstrom I.O."/>
            <person name="Guillou S."/>
            <person name="Cros-Aarteil S."/>
            <person name="Calhoun S."/>
            <person name="Haridas S."/>
            <person name="Kuo A."/>
            <person name="Mondo S."/>
            <person name="Pangilinan J."/>
            <person name="Riley R."/>
            <person name="LaButti K."/>
            <person name="Andreopoulos B."/>
            <person name="Lipzen A."/>
            <person name="Chen C."/>
            <person name="Yan M."/>
            <person name="Daum C."/>
            <person name="Ng V."/>
            <person name="Clum A."/>
            <person name="Steindorff A."/>
            <person name="Ohm R.A."/>
            <person name="Martin F."/>
            <person name="Silar P."/>
            <person name="Natvig D.O."/>
            <person name="Lalanne C."/>
            <person name="Gautier V."/>
            <person name="Ament-Velasquez S.L."/>
            <person name="Kruys A."/>
            <person name="Hutchinson M.I."/>
            <person name="Powell A.J."/>
            <person name="Barry K."/>
            <person name="Miller A.N."/>
            <person name="Grigoriev I.V."/>
            <person name="Debuchy R."/>
            <person name="Gladieux P."/>
            <person name="Hiltunen Thoren M."/>
            <person name="Johannesson H."/>
        </authorList>
    </citation>
    <scope>NUCLEOTIDE SEQUENCE</scope>
    <source>
        <strain evidence="2">CBS 626.80</strain>
    </source>
</reference>
<feature type="compositionally biased region" description="Polar residues" evidence="1">
    <location>
        <begin position="125"/>
        <end position="142"/>
    </location>
</feature>
<evidence type="ECO:0000313" key="3">
    <source>
        <dbReference type="Proteomes" id="UP001303222"/>
    </source>
</evidence>
<name>A0AAN6NJ80_9PEZI</name>
<organism evidence="2 3">
    <name type="scientific">Pseudoneurospora amorphoporcata</name>
    <dbReference type="NCBI Taxonomy" id="241081"/>
    <lineage>
        <taxon>Eukaryota</taxon>
        <taxon>Fungi</taxon>
        <taxon>Dikarya</taxon>
        <taxon>Ascomycota</taxon>
        <taxon>Pezizomycotina</taxon>
        <taxon>Sordariomycetes</taxon>
        <taxon>Sordariomycetidae</taxon>
        <taxon>Sordariales</taxon>
        <taxon>Sordariaceae</taxon>
        <taxon>Pseudoneurospora</taxon>
    </lineage>
</organism>
<evidence type="ECO:0000313" key="2">
    <source>
        <dbReference type="EMBL" id="KAK3946794.1"/>
    </source>
</evidence>
<proteinExistence type="predicted"/>
<protein>
    <submittedName>
        <fullName evidence="2">Uncharacterized protein</fullName>
    </submittedName>
</protein>
<dbReference type="Proteomes" id="UP001303222">
    <property type="component" value="Unassembled WGS sequence"/>
</dbReference>
<evidence type="ECO:0000256" key="1">
    <source>
        <dbReference type="SAM" id="MobiDB-lite"/>
    </source>
</evidence>
<dbReference type="EMBL" id="MU859515">
    <property type="protein sequence ID" value="KAK3946794.1"/>
    <property type="molecule type" value="Genomic_DNA"/>
</dbReference>
<comment type="caution">
    <text evidence="2">The sequence shown here is derived from an EMBL/GenBank/DDBJ whole genome shotgun (WGS) entry which is preliminary data.</text>
</comment>
<gene>
    <name evidence="2" type="ORF">QBC32DRAFT_329032</name>
</gene>
<feature type="region of interest" description="Disordered" evidence="1">
    <location>
        <begin position="114"/>
        <end position="158"/>
    </location>
</feature>
<dbReference type="AlphaFoldDB" id="A0AAN6NJ80"/>
<sequence length="407" mass="44037">MAALTPEERVIHARCRVAGIEPDNDEFGMRLPPCATCTLTLARYARLLGDPIPEAAAAPALNELIAVEVFRTMLTERLDNLDAHLDRVDANIRQGVAGVVRAVRALQTQVEELTAANANPKGQARPTSSPSAIATPTISTSPKAKGAKPTKVVRPRNNGEWVDSNINELKITFDDVKDNTSEFTRTKVKDGGSKRYFDVKIKFSASGVSSGHVTLNEVLVPAQAPRDTTSENKYGNTFYYASISPDFMKHLQKAAREAGFEVPLQDPSLISESEEDCWWTINAAKGSKVTIAGEPEKTLAYVMRATGYSGVFANLVVTAKLKCTMEEAVNPETGTYYGVKGSPVWPGVNVEWKLNLVSSWGYITDIGIDIAPPSNTSGFGEPAPVPSITDSDKPSNLLLDKLKNLSI</sequence>
<keyword evidence="3" id="KW-1185">Reference proteome</keyword>